<keyword evidence="1" id="KW-0175">Coiled coil</keyword>
<accession>A0A8S5MQI9</accession>
<feature type="coiled-coil region" evidence="1">
    <location>
        <begin position="29"/>
        <end position="56"/>
    </location>
</feature>
<reference evidence="2" key="1">
    <citation type="journal article" date="2021" name="Proc. Natl. Acad. Sci. U.S.A.">
        <title>A Catalog of Tens of Thousands of Viruses from Human Metagenomes Reveals Hidden Associations with Chronic Diseases.</title>
        <authorList>
            <person name="Tisza M.J."/>
            <person name="Buck C.B."/>
        </authorList>
    </citation>
    <scope>NUCLEOTIDE SEQUENCE</scope>
    <source>
        <strain evidence="2">CtHSm42</strain>
    </source>
</reference>
<protein>
    <submittedName>
        <fullName evidence="2">Uncharacterized protein</fullName>
    </submittedName>
</protein>
<dbReference type="EMBL" id="BK014962">
    <property type="protein sequence ID" value="DAD84585.1"/>
    <property type="molecule type" value="Genomic_DNA"/>
</dbReference>
<proteinExistence type="predicted"/>
<evidence type="ECO:0000313" key="2">
    <source>
        <dbReference type="EMBL" id="DAD84585.1"/>
    </source>
</evidence>
<name>A0A8S5MQI9_9CAUD</name>
<evidence type="ECO:0000256" key="1">
    <source>
        <dbReference type="SAM" id="Coils"/>
    </source>
</evidence>
<organism evidence="2">
    <name type="scientific">Siphoviridae sp. ctHSm42</name>
    <dbReference type="NCBI Taxonomy" id="2826232"/>
    <lineage>
        <taxon>Viruses</taxon>
        <taxon>Duplodnaviria</taxon>
        <taxon>Heunggongvirae</taxon>
        <taxon>Uroviricota</taxon>
        <taxon>Caudoviricetes</taxon>
    </lineage>
</organism>
<sequence length="85" mass="9677">MNTTDKVINQLAIELANKTVNGAYDKVERDEALAELQQVKNERDEALAELNNIKLGFEGMNKILQSDEQLKNLYEEVKARQIEKG</sequence>